<keyword evidence="2" id="KW-1185">Reference proteome</keyword>
<name>A0ACB7I7V6_MANES</name>
<protein>
    <submittedName>
        <fullName evidence="1">Uncharacterized protein</fullName>
    </submittedName>
</protein>
<sequence length="104" mass="12247">MWQYSLEMPASHNESSSPEAKHVHKLSFLGKHMYNSSQFTTCILVDSKSRTHYPYHYPIHSRCNTPTETPSHHQKHPIINHKKTIDTIITSMYRKQQKLMRLSV</sequence>
<evidence type="ECO:0000313" key="2">
    <source>
        <dbReference type="Proteomes" id="UP000091857"/>
    </source>
</evidence>
<proteinExistence type="predicted"/>
<dbReference type="Proteomes" id="UP000091857">
    <property type="component" value="Chromosome 2"/>
</dbReference>
<comment type="caution">
    <text evidence="1">The sequence shown here is derived from an EMBL/GenBank/DDBJ whole genome shotgun (WGS) entry which is preliminary data.</text>
</comment>
<reference evidence="2" key="1">
    <citation type="journal article" date="2016" name="Nat. Biotechnol.">
        <title>Sequencing wild and cultivated cassava and related species reveals extensive interspecific hybridization and genetic diversity.</title>
        <authorList>
            <person name="Bredeson J.V."/>
            <person name="Lyons J.B."/>
            <person name="Prochnik S.E."/>
            <person name="Wu G.A."/>
            <person name="Ha C.M."/>
            <person name="Edsinger-Gonzales E."/>
            <person name="Grimwood J."/>
            <person name="Schmutz J."/>
            <person name="Rabbi I.Y."/>
            <person name="Egesi C."/>
            <person name="Nauluvula P."/>
            <person name="Lebot V."/>
            <person name="Ndunguru J."/>
            <person name="Mkamilo G."/>
            <person name="Bart R.S."/>
            <person name="Setter T.L."/>
            <person name="Gleadow R.M."/>
            <person name="Kulakow P."/>
            <person name="Ferguson M.E."/>
            <person name="Rounsley S."/>
            <person name="Rokhsar D.S."/>
        </authorList>
    </citation>
    <scope>NUCLEOTIDE SEQUENCE [LARGE SCALE GENOMIC DNA]</scope>
    <source>
        <strain evidence="2">cv. AM560-2</strain>
    </source>
</reference>
<gene>
    <name evidence="1" type="ORF">MANES_02G204625v8</name>
</gene>
<evidence type="ECO:0000313" key="1">
    <source>
        <dbReference type="EMBL" id="KAG8660952.1"/>
    </source>
</evidence>
<accession>A0ACB7I7V6</accession>
<organism evidence="1 2">
    <name type="scientific">Manihot esculenta</name>
    <name type="common">Cassava</name>
    <name type="synonym">Jatropha manihot</name>
    <dbReference type="NCBI Taxonomy" id="3983"/>
    <lineage>
        <taxon>Eukaryota</taxon>
        <taxon>Viridiplantae</taxon>
        <taxon>Streptophyta</taxon>
        <taxon>Embryophyta</taxon>
        <taxon>Tracheophyta</taxon>
        <taxon>Spermatophyta</taxon>
        <taxon>Magnoliopsida</taxon>
        <taxon>eudicotyledons</taxon>
        <taxon>Gunneridae</taxon>
        <taxon>Pentapetalae</taxon>
        <taxon>rosids</taxon>
        <taxon>fabids</taxon>
        <taxon>Malpighiales</taxon>
        <taxon>Euphorbiaceae</taxon>
        <taxon>Crotonoideae</taxon>
        <taxon>Manihoteae</taxon>
        <taxon>Manihot</taxon>
    </lineage>
</organism>
<dbReference type="EMBL" id="CM004388">
    <property type="protein sequence ID" value="KAG8660952.1"/>
    <property type="molecule type" value="Genomic_DNA"/>
</dbReference>